<gene>
    <name evidence="1" type="ORF">HFQ381_LOCUS29869</name>
</gene>
<feature type="non-terminal residue" evidence="1">
    <location>
        <position position="1"/>
    </location>
</feature>
<dbReference type="EMBL" id="CAJOBO010004933">
    <property type="protein sequence ID" value="CAF4533401.1"/>
    <property type="molecule type" value="Genomic_DNA"/>
</dbReference>
<organism evidence="1 2">
    <name type="scientific">Rotaria socialis</name>
    <dbReference type="NCBI Taxonomy" id="392032"/>
    <lineage>
        <taxon>Eukaryota</taxon>
        <taxon>Metazoa</taxon>
        <taxon>Spiralia</taxon>
        <taxon>Gnathifera</taxon>
        <taxon>Rotifera</taxon>
        <taxon>Eurotatoria</taxon>
        <taxon>Bdelloidea</taxon>
        <taxon>Philodinida</taxon>
        <taxon>Philodinidae</taxon>
        <taxon>Rotaria</taxon>
    </lineage>
</organism>
<dbReference type="InterPro" id="IPR043472">
    <property type="entry name" value="Macro_dom-like"/>
</dbReference>
<proteinExistence type="predicted"/>
<reference evidence="1" key="1">
    <citation type="submission" date="2021-02" db="EMBL/GenBank/DDBJ databases">
        <authorList>
            <person name="Nowell W R."/>
        </authorList>
    </citation>
    <scope>NUCLEOTIDE SEQUENCE</scope>
</reference>
<dbReference type="Proteomes" id="UP000663851">
    <property type="component" value="Unassembled WGS sequence"/>
</dbReference>
<evidence type="ECO:0000313" key="1">
    <source>
        <dbReference type="EMBL" id="CAF4533401.1"/>
    </source>
</evidence>
<protein>
    <submittedName>
        <fullName evidence="1">Uncharacterized protein</fullName>
    </submittedName>
</protein>
<dbReference type="AlphaFoldDB" id="A0A820XLG8"/>
<sequence>MNCQWNLPSINSPDFDNAVLSQRYSPIISLSVDANSDDTETFQVEVGFRDEGECCSVLEPLANQHRCSFMQQFGFQEMRITVPQSFAIENHQLCASPAQKSVTTDGHSLRLEVNTGEIKILLDAIEHQVVDIMAICSESGKLRNIVLTAAGTAICEEYHRESTGVQKSWLETPPGLLKCQKVVYYEKGMDEFNFLLTIFVKTWMKCAYENNYQSIAFGFENPAFASLMVALVKQSLERHRKPLSVLFVISERDRPVYDACVNCLATIPTNKMTNNSIS</sequence>
<accession>A0A820XLG8</accession>
<dbReference type="Gene3D" id="3.40.220.10">
    <property type="entry name" value="Leucine Aminopeptidase, subunit E, domain 1"/>
    <property type="match status" value="1"/>
</dbReference>
<name>A0A820XLG8_9BILA</name>
<dbReference type="SUPFAM" id="SSF52949">
    <property type="entry name" value="Macro domain-like"/>
    <property type="match status" value="1"/>
</dbReference>
<comment type="caution">
    <text evidence="1">The sequence shown here is derived from an EMBL/GenBank/DDBJ whole genome shotgun (WGS) entry which is preliminary data.</text>
</comment>
<evidence type="ECO:0000313" key="2">
    <source>
        <dbReference type="Proteomes" id="UP000663851"/>
    </source>
</evidence>